<organism evidence="1 2">
    <name type="scientific">Sphingobacterium siyangense</name>
    <dbReference type="NCBI Taxonomy" id="459529"/>
    <lineage>
        <taxon>Bacteria</taxon>
        <taxon>Pseudomonadati</taxon>
        <taxon>Bacteroidota</taxon>
        <taxon>Sphingobacteriia</taxon>
        <taxon>Sphingobacteriales</taxon>
        <taxon>Sphingobacteriaceae</taxon>
        <taxon>Sphingobacterium</taxon>
    </lineage>
</organism>
<evidence type="ECO:0000313" key="2">
    <source>
        <dbReference type="Proteomes" id="UP000286402"/>
    </source>
</evidence>
<reference evidence="1 2" key="1">
    <citation type="submission" date="2016-07" db="EMBL/GenBank/DDBJ databases">
        <title>Genome analysis of Sphingobacterium siyangense T12B17.</title>
        <authorList>
            <person name="Xu D."/>
            <person name="Su Y."/>
            <person name="Zheng S."/>
        </authorList>
    </citation>
    <scope>NUCLEOTIDE SEQUENCE [LARGE SCALE GENOMIC DNA]</scope>
    <source>
        <strain evidence="1 2">T12B17</strain>
    </source>
</reference>
<evidence type="ECO:0000313" key="1">
    <source>
        <dbReference type="EMBL" id="RKF34153.1"/>
    </source>
</evidence>
<protein>
    <submittedName>
        <fullName evidence="1">Uncharacterized protein</fullName>
    </submittedName>
</protein>
<gene>
    <name evidence="1" type="ORF">BCY89_10980</name>
</gene>
<sequence length="425" mass="50053">MKNTQKKLKAKHFRYLTQEYIDDPMTYLEDFFVNGTRIDYWLRDVNLLINIATNQQMASPVCINNYYIKELIQQVEIAYIIFKKCNIQFIENPLLFFSKKADYWKYTIDGTYTINGIESSTDSIARFFSYKSLLQWYEVLDDLWIKTGNADDEFLSNQADEILAILELIQRLAVSLDKIRERGALPGLHYSEENLTLESNNQEIEQIGAPTDSDIALTENKKSSEFYPKKQVNLPLWLAPQVFSMEALQCFFTHKCLDGWREYIKYWHRAAITENCFWSANSDYSGSSLLFTYSCIYSLLEMFRNEAELRKIKCTLQNAKQQVTLLYPHPIPIKYEVEKYNLNYTSAEQLEDSFLSIANLINHHTKIEWDEILYDWLEYGLSYEAYSNAEFSNQTLCIRDRLINIIELAYVLSYKNEIEILDTAF</sequence>
<comment type="caution">
    <text evidence="1">The sequence shown here is derived from an EMBL/GenBank/DDBJ whole genome shotgun (WGS) entry which is preliminary data.</text>
</comment>
<dbReference type="Proteomes" id="UP000286402">
    <property type="component" value="Unassembled WGS sequence"/>
</dbReference>
<dbReference type="AlphaFoldDB" id="A0A420FMN4"/>
<keyword evidence="2" id="KW-1185">Reference proteome</keyword>
<name>A0A420FMN4_9SPHI</name>
<dbReference type="EMBL" id="MCAQ01000025">
    <property type="protein sequence ID" value="RKF34153.1"/>
    <property type="molecule type" value="Genomic_DNA"/>
</dbReference>
<accession>A0A420FMN4</accession>
<proteinExistence type="predicted"/>
<dbReference type="RefSeq" id="WP_120335123.1">
    <property type="nucleotide sequence ID" value="NZ_MCAQ01000025.1"/>
</dbReference>